<sequence length="665" mass="73886">MIKLLSLKHMIMFVCLISGGLCFSPSYAAHETPPSRQDIFESRFAGRPAVNQTGDLVAVAGLKGATVISLLDLASANYDQVLDIDGISQLYWYRWSNRDSHVLVISCKRNQRDVMIEFDTLNKKIHPLSATDEEQTGSFSTYKNNYAFTYDRFWNKSQNLLSEISADGTRIPVPDRRNLFQADRQQDGFIHVAFQAGQIVWTFGMEQGRQTQLKINAMDQRQGSGLISIASGKSAAYFLSSVDADTLGLIEVNLKNGGRKILAQEGADIKKVILHPDTAVPDIIEYENFEPMVKVLDKAVADDIAFLSAQGLGPPGIVDRSPKDLFWIVKYEFGNGIPVFYVYDRRNKIIKSIVTGQATTIGTNEIAHETAKETAKRMQGFSIARAGEPALSGYVALPRAGLCQSEKCPAVLLLHGGPGERDFAAYDRERYWLTSRGMIVINVNYRGSRGFGKQFEALDKLQWDSGIPKDVMDALHYVLANYPVDPGRIALIGTSFSGYLSFNLMARSNQFKCAIVDSASADLVRFSEARYATYGEHSDLLSRIGDPRLPEERARLFKMSPVSKLDKLKDAKLLQFHGGSDAVVGMDINADFSPALLKANPNYTFVYLPDASHGLPEARQAYHAISELFLADCLNIRAQNLDVKERNLLDGLMIYGRKLFLSTAY</sequence>
<dbReference type="SUPFAM" id="SSF53474">
    <property type="entry name" value="alpha/beta-Hydrolases"/>
    <property type="match status" value="1"/>
</dbReference>
<dbReference type="RefSeq" id="WP_186904942.1">
    <property type="nucleotide sequence ID" value="NZ_JACOGD010000010.1"/>
</dbReference>
<protein>
    <submittedName>
        <fullName evidence="4">Prolyl oligopeptidase family serine peptidase</fullName>
    </submittedName>
</protein>
<dbReference type="Gene3D" id="3.40.50.1820">
    <property type="entry name" value="alpha/beta hydrolase"/>
    <property type="match status" value="1"/>
</dbReference>
<reference evidence="4 5" key="1">
    <citation type="submission" date="2020-08" db="EMBL/GenBank/DDBJ databases">
        <title>Novel species isolated from subtropical streams in China.</title>
        <authorList>
            <person name="Lu H."/>
        </authorList>
    </citation>
    <scope>NUCLEOTIDE SEQUENCE [LARGE SCALE GENOMIC DNA]</scope>
    <source>
        <strain evidence="4 5">CY22W</strain>
    </source>
</reference>
<dbReference type="EMBL" id="JACOGD010000010">
    <property type="protein sequence ID" value="MBC3933358.1"/>
    <property type="molecule type" value="Genomic_DNA"/>
</dbReference>
<feature type="signal peptide" evidence="2">
    <location>
        <begin position="1"/>
        <end position="28"/>
    </location>
</feature>
<evidence type="ECO:0000256" key="1">
    <source>
        <dbReference type="ARBA" id="ARBA00022801"/>
    </source>
</evidence>
<evidence type="ECO:0000313" key="4">
    <source>
        <dbReference type="EMBL" id="MBC3933358.1"/>
    </source>
</evidence>
<dbReference type="Proteomes" id="UP000654304">
    <property type="component" value="Unassembled WGS sequence"/>
</dbReference>
<accession>A0ABR7A968</accession>
<dbReference type="InterPro" id="IPR001375">
    <property type="entry name" value="Peptidase_S9_cat"/>
</dbReference>
<proteinExistence type="predicted"/>
<dbReference type="Pfam" id="PF00326">
    <property type="entry name" value="Peptidase_S9"/>
    <property type="match status" value="1"/>
</dbReference>
<evidence type="ECO:0000256" key="2">
    <source>
        <dbReference type="SAM" id="SignalP"/>
    </source>
</evidence>
<evidence type="ECO:0000259" key="3">
    <source>
        <dbReference type="Pfam" id="PF00326"/>
    </source>
</evidence>
<gene>
    <name evidence="4" type="ORF">H8K43_16895</name>
</gene>
<keyword evidence="2" id="KW-0732">Signal</keyword>
<name>A0ABR7A968_9BURK</name>
<keyword evidence="1" id="KW-0378">Hydrolase</keyword>
<keyword evidence="5" id="KW-1185">Reference proteome</keyword>
<feature type="domain" description="Peptidase S9 prolyl oligopeptidase catalytic" evidence="3">
    <location>
        <begin position="426"/>
        <end position="629"/>
    </location>
</feature>
<evidence type="ECO:0000313" key="5">
    <source>
        <dbReference type="Proteomes" id="UP000654304"/>
    </source>
</evidence>
<feature type="chain" id="PRO_5045203077" evidence="2">
    <location>
        <begin position="29"/>
        <end position="665"/>
    </location>
</feature>
<organism evidence="4 5">
    <name type="scientific">Undibacterium curvum</name>
    <dbReference type="NCBI Taxonomy" id="2762294"/>
    <lineage>
        <taxon>Bacteria</taxon>
        <taxon>Pseudomonadati</taxon>
        <taxon>Pseudomonadota</taxon>
        <taxon>Betaproteobacteria</taxon>
        <taxon>Burkholderiales</taxon>
        <taxon>Oxalobacteraceae</taxon>
        <taxon>Undibacterium</taxon>
    </lineage>
</organism>
<dbReference type="InterPro" id="IPR029058">
    <property type="entry name" value="AB_hydrolase_fold"/>
</dbReference>
<comment type="caution">
    <text evidence="4">The sequence shown here is derived from an EMBL/GenBank/DDBJ whole genome shotgun (WGS) entry which is preliminary data.</text>
</comment>
<dbReference type="PANTHER" id="PTHR42776">
    <property type="entry name" value="SERINE PEPTIDASE S9 FAMILY MEMBER"/>
    <property type="match status" value="1"/>
</dbReference>
<dbReference type="PANTHER" id="PTHR42776:SF27">
    <property type="entry name" value="DIPEPTIDYL PEPTIDASE FAMILY MEMBER 6"/>
    <property type="match status" value="1"/>
</dbReference>